<feature type="region of interest" description="Disordered" evidence="1">
    <location>
        <begin position="365"/>
        <end position="386"/>
    </location>
</feature>
<feature type="region of interest" description="Disordered" evidence="1">
    <location>
        <begin position="1"/>
        <end position="25"/>
    </location>
</feature>
<dbReference type="PANTHER" id="PTHR23216">
    <property type="entry name" value="NUCLEOLAR AND COILED-BODY PHOSPHOPROTEIN 1"/>
    <property type="match status" value="1"/>
</dbReference>
<evidence type="ECO:0000256" key="1">
    <source>
        <dbReference type="SAM" id="MobiDB-lite"/>
    </source>
</evidence>
<feature type="compositionally biased region" description="Basic residues" evidence="1">
    <location>
        <begin position="368"/>
        <end position="381"/>
    </location>
</feature>
<accession>A0A8D9H5X0</accession>
<feature type="compositionally biased region" description="Basic and acidic residues" evidence="1">
    <location>
        <begin position="201"/>
        <end position="224"/>
    </location>
</feature>
<dbReference type="PROSITE" id="PS50896">
    <property type="entry name" value="LISH"/>
    <property type="match status" value="1"/>
</dbReference>
<evidence type="ECO:0000313" key="4">
    <source>
        <dbReference type="Proteomes" id="UP000694005"/>
    </source>
</evidence>
<proteinExistence type="predicted"/>
<dbReference type="EMBL" id="LS974618">
    <property type="protein sequence ID" value="CAG7892389.1"/>
    <property type="molecule type" value="Genomic_DNA"/>
</dbReference>
<gene>
    <name evidence="3" type="ORF">BRAPAZ1V2_A02P13410.2</name>
</gene>
<organism evidence="3 4">
    <name type="scientific">Brassica campestris</name>
    <name type="common">Field mustard</name>
    <dbReference type="NCBI Taxonomy" id="3711"/>
    <lineage>
        <taxon>Eukaryota</taxon>
        <taxon>Viridiplantae</taxon>
        <taxon>Streptophyta</taxon>
        <taxon>Embryophyta</taxon>
        <taxon>Tracheophyta</taxon>
        <taxon>Spermatophyta</taxon>
        <taxon>Magnoliopsida</taxon>
        <taxon>eudicotyledons</taxon>
        <taxon>Gunneridae</taxon>
        <taxon>Pentapetalae</taxon>
        <taxon>rosids</taxon>
        <taxon>malvids</taxon>
        <taxon>Brassicales</taxon>
        <taxon>Brassicaceae</taxon>
        <taxon>Brassiceae</taxon>
        <taxon>Brassica</taxon>
    </lineage>
</organism>
<dbReference type="InterPro" id="IPR007718">
    <property type="entry name" value="Srp40_C"/>
</dbReference>
<evidence type="ECO:0000313" key="3">
    <source>
        <dbReference type="EMBL" id="CAG7892389.1"/>
    </source>
</evidence>
<feature type="region of interest" description="Disordered" evidence="1">
    <location>
        <begin position="161"/>
        <end position="326"/>
    </location>
</feature>
<feature type="compositionally biased region" description="Basic and acidic residues" evidence="1">
    <location>
        <begin position="170"/>
        <end position="182"/>
    </location>
</feature>
<dbReference type="InterPro" id="IPR006594">
    <property type="entry name" value="LisH"/>
</dbReference>
<feature type="compositionally biased region" description="Acidic residues" evidence="1">
    <location>
        <begin position="256"/>
        <end position="269"/>
    </location>
</feature>
<dbReference type="SMART" id="SM00667">
    <property type="entry name" value="LisH"/>
    <property type="match status" value="1"/>
</dbReference>
<evidence type="ECO:0000259" key="2">
    <source>
        <dbReference type="Pfam" id="PF05022"/>
    </source>
</evidence>
<dbReference type="GO" id="GO:0005730">
    <property type="term" value="C:nucleolus"/>
    <property type="evidence" value="ECO:0007669"/>
    <property type="project" value="InterPro"/>
</dbReference>
<protein>
    <recommendedName>
        <fullName evidence="2">Srp40 C-terminal domain-containing protein</fullName>
    </recommendedName>
</protein>
<dbReference type="InterPro" id="IPR039191">
    <property type="entry name" value="Nopp140-like"/>
</dbReference>
<feature type="compositionally biased region" description="Polar residues" evidence="1">
    <location>
        <begin position="288"/>
        <end position="303"/>
    </location>
</feature>
<feature type="compositionally biased region" description="Basic and acidic residues" evidence="1">
    <location>
        <begin position="13"/>
        <end position="25"/>
    </location>
</feature>
<sequence>MVPPRSKAMQSIQKDEERIETSPKPHELHIHMPKTLATEPSSRITLNPALLALTPRQVLISRPVMAKESKALSLKSEQKALLLRSVAQYLERCGFSKCFKKLLSEAEIEKKELDSALPDLEEVYGVFLSKSNLEAVEVKDESGDQKKEVEVVSAIVEKVKKEKKKKKKKVEVTEEEKVKETDAEVEDGVEEKKIKKKKNKEPKVEVAKEEEVKETDGEIEDGVKEKKKKKKSKATDAETLLADEEKVSKKRKRSEPEEETKEQREDDDDDSKRRKKVAEDDMGVQETPVKQQNDVQENGNFETKSTDKKSGKGLSNSKEPKKPFQRVNVEEVVFTDDRLKDNSYWAKGGADSGYGAKAQEVLGQVRGRGFRHEKTKKKRGSYRGGEIDLQSHSVKFEYSDDE</sequence>
<reference evidence="3 4" key="1">
    <citation type="submission" date="2021-07" db="EMBL/GenBank/DDBJ databases">
        <authorList>
            <consortium name="Genoscope - CEA"/>
            <person name="William W."/>
        </authorList>
    </citation>
    <scope>NUCLEOTIDE SEQUENCE [LARGE SCALE GENOMIC DNA]</scope>
</reference>
<dbReference type="AlphaFoldDB" id="A0A8D9H5X0"/>
<feature type="domain" description="Srp40 C-terminal" evidence="2">
    <location>
        <begin position="323"/>
        <end position="396"/>
    </location>
</feature>
<name>A0A8D9H5X0_BRACM</name>
<dbReference type="Pfam" id="PF05022">
    <property type="entry name" value="SRP40_C"/>
    <property type="match status" value="1"/>
</dbReference>
<dbReference type="PANTHER" id="PTHR23216:SF1">
    <property type="entry name" value="NUCLEOLAR AND COILED-BODY PHOSPHOPROTEIN 1"/>
    <property type="match status" value="1"/>
</dbReference>
<dbReference type="Proteomes" id="UP000694005">
    <property type="component" value="Chromosome A02"/>
</dbReference>
<dbReference type="Gramene" id="A02p13410.2_BraZ1">
    <property type="protein sequence ID" value="A02p13410.2_BraZ1.CDS"/>
    <property type="gene ID" value="A02g13410.2_BraZ1"/>
</dbReference>